<comment type="similarity">
    <text evidence="5">Belongs to the actin family.</text>
</comment>
<organism evidence="6 7">
    <name type="scientific">Blepharisma stoltei</name>
    <dbReference type="NCBI Taxonomy" id="1481888"/>
    <lineage>
        <taxon>Eukaryota</taxon>
        <taxon>Sar</taxon>
        <taxon>Alveolata</taxon>
        <taxon>Ciliophora</taxon>
        <taxon>Postciliodesmatophora</taxon>
        <taxon>Heterotrichea</taxon>
        <taxon>Heterotrichida</taxon>
        <taxon>Blepharismidae</taxon>
        <taxon>Blepharisma</taxon>
    </lineage>
</organism>
<keyword evidence="7" id="KW-1185">Reference proteome</keyword>
<evidence type="ECO:0000313" key="7">
    <source>
        <dbReference type="Proteomes" id="UP001162131"/>
    </source>
</evidence>
<protein>
    <recommendedName>
        <fullName evidence="2">Actin, cytoplasmic</fullName>
    </recommendedName>
</protein>
<dbReference type="InterPro" id="IPR004000">
    <property type="entry name" value="Actin"/>
</dbReference>
<proteinExistence type="inferred from homology"/>
<dbReference type="InterPro" id="IPR043129">
    <property type="entry name" value="ATPase_NBD"/>
</dbReference>
<dbReference type="PANTHER" id="PTHR11937">
    <property type="entry name" value="ACTIN"/>
    <property type="match status" value="1"/>
</dbReference>
<evidence type="ECO:0000256" key="2">
    <source>
        <dbReference type="ARBA" id="ARBA00020098"/>
    </source>
</evidence>
<dbReference type="Pfam" id="PF00022">
    <property type="entry name" value="Actin"/>
    <property type="match status" value="2"/>
</dbReference>
<evidence type="ECO:0000256" key="4">
    <source>
        <dbReference type="ARBA" id="ARBA00049360"/>
    </source>
</evidence>
<comment type="caution">
    <text evidence="6">The sequence shown here is derived from an EMBL/GenBank/DDBJ whole genome shotgun (WGS) entry which is preliminary data.</text>
</comment>
<accession>A0AAU9K899</accession>
<dbReference type="AlphaFoldDB" id="A0AAU9K899"/>
<dbReference type="PRINTS" id="PR00190">
    <property type="entry name" value="ACTIN"/>
</dbReference>
<dbReference type="GO" id="GO:0005856">
    <property type="term" value="C:cytoskeleton"/>
    <property type="evidence" value="ECO:0007669"/>
    <property type="project" value="UniProtKB-SubCell"/>
</dbReference>
<comment type="catalytic activity">
    <reaction evidence="4">
        <text>ATP + H2O = ADP + phosphate + H(+)</text>
        <dbReference type="Rhea" id="RHEA:13065"/>
        <dbReference type="ChEBI" id="CHEBI:15377"/>
        <dbReference type="ChEBI" id="CHEBI:15378"/>
        <dbReference type="ChEBI" id="CHEBI:30616"/>
        <dbReference type="ChEBI" id="CHEBI:43474"/>
        <dbReference type="ChEBI" id="CHEBI:456216"/>
    </reaction>
</comment>
<dbReference type="Proteomes" id="UP001162131">
    <property type="component" value="Unassembled WGS sequence"/>
</dbReference>
<dbReference type="Gene3D" id="3.90.640.10">
    <property type="entry name" value="Actin, Chain A, domain 4"/>
    <property type="match status" value="1"/>
</dbReference>
<dbReference type="FunFam" id="3.30.420.40:FF:000050">
    <property type="entry name" value="Actin, alpha skeletal muscle"/>
    <property type="match status" value="1"/>
</dbReference>
<dbReference type="EMBL" id="CAJZBQ010000056">
    <property type="protein sequence ID" value="CAG9333371.1"/>
    <property type="molecule type" value="Genomic_DNA"/>
</dbReference>
<evidence type="ECO:0000256" key="5">
    <source>
        <dbReference type="RuleBase" id="RU000487"/>
    </source>
</evidence>
<keyword evidence="3" id="KW-0963">Cytoplasm</keyword>
<evidence type="ECO:0000256" key="1">
    <source>
        <dbReference type="ARBA" id="ARBA00004245"/>
    </source>
</evidence>
<reference evidence="6" key="1">
    <citation type="submission" date="2021-09" db="EMBL/GenBank/DDBJ databases">
        <authorList>
            <consortium name="AG Swart"/>
            <person name="Singh M."/>
            <person name="Singh A."/>
            <person name="Seah K."/>
            <person name="Emmerich C."/>
        </authorList>
    </citation>
    <scope>NUCLEOTIDE SEQUENCE</scope>
    <source>
        <strain evidence="6">ATCC30299</strain>
    </source>
</reference>
<evidence type="ECO:0000313" key="6">
    <source>
        <dbReference type="EMBL" id="CAG9333371.1"/>
    </source>
</evidence>
<gene>
    <name evidence="6" type="ORF">BSTOLATCC_MIC58184</name>
</gene>
<sequence>MMANCFDSRIVIDNGSCTIKAGYSGDDLPKIEIPSVIGITESFDNISEKKIENFHIGSETLFLGESDKIVSPFEKGIIQGWDEMKTIWHHLFSKELKANPAEFPILITEPPLNPKDARERMAEIFFEEFSIPAFYVVNQAVLSLYSCGRTTGLVVHCGNQATHAVPIYDGYTLSNVAHIDIGGLDLTKLLSRFLRERIPPWMNNKAVLRKIKEKLCYVSLDLQSESEVSINLAEVSPDYIMPDGSQINLGRERYMIPEVLFKPFLVDSSNLFGGIDEVTNSSIMNSDSDIREDLWKNIITSGCTSLFSGFDDRLSKELKAKAPPNVRVQLLFRRESRPHNPWIGGSIFASLSSMNQFWVTRDEFFEKGTGIINQKCF</sequence>
<keyword evidence="3" id="KW-0206">Cytoskeleton</keyword>
<evidence type="ECO:0000256" key="3">
    <source>
        <dbReference type="ARBA" id="ARBA00023212"/>
    </source>
</evidence>
<dbReference type="Gene3D" id="3.30.420.40">
    <property type="match status" value="2"/>
</dbReference>
<name>A0AAU9K899_9CILI</name>
<dbReference type="SMART" id="SM00268">
    <property type="entry name" value="ACTIN"/>
    <property type="match status" value="1"/>
</dbReference>
<dbReference type="SUPFAM" id="SSF53067">
    <property type="entry name" value="Actin-like ATPase domain"/>
    <property type="match status" value="2"/>
</dbReference>
<comment type="subcellular location">
    <subcellularLocation>
        <location evidence="1">Cytoplasm</location>
        <location evidence="1">Cytoskeleton</location>
    </subcellularLocation>
</comment>